<name>A0ABW1CSN6_9ACTN</name>
<dbReference type="Proteomes" id="UP001596058">
    <property type="component" value="Unassembled WGS sequence"/>
</dbReference>
<keyword evidence="1" id="KW-0732">Signal</keyword>
<feature type="chain" id="PRO_5046832290" description="Secreted protein" evidence="1">
    <location>
        <begin position="31"/>
        <end position="81"/>
    </location>
</feature>
<keyword evidence="3" id="KW-1185">Reference proteome</keyword>
<sequence>MKLTTALRLLPAALGVAIVAGGVISTPAHASTWQYWSTSATNMGCHAEGQWIKATHGVIDYQCISQGDRPFNVYYLYALTP</sequence>
<protein>
    <recommendedName>
        <fullName evidence="4">Secreted protein</fullName>
    </recommendedName>
</protein>
<evidence type="ECO:0000313" key="3">
    <source>
        <dbReference type="Proteomes" id="UP001596058"/>
    </source>
</evidence>
<evidence type="ECO:0000256" key="1">
    <source>
        <dbReference type="SAM" id="SignalP"/>
    </source>
</evidence>
<feature type="signal peptide" evidence="1">
    <location>
        <begin position="1"/>
        <end position="30"/>
    </location>
</feature>
<dbReference type="EMBL" id="JBHSPA010000041">
    <property type="protein sequence ID" value="MFC5828789.1"/>
    <property type="molecule type" value="Genomic_DNA"/>
</dbReference>
<proteinExistence type="predicted"/>
<accession>A0ABW1CSN6</accession>
<gene>
    <name evidence="2" type="ORF">ACFPZ3_33395</name>
</gene>
<evidence type="ECO:0000313" key="2">
    <source>
        <dbReference type="EMBL" id="MFC5828789.1"/>
    </source>
</evidence>
<dbReference type="RefSeq" id="WP_379518288.1">
    <property type="nucleotide sequence ID" value="NZ_JBHSPA010000041.1"/>
</dbReference>
<comment type="caution">
    <text evidence="2">The sequence shown here is derived from an EMBL/GenBank/DDBJ whole genome shotgun (WGS) entry which is preliminary data.</text>
</comment>
<organism evidence="2 3">
    <name type="scientific">Nonomuraea insulae</name>
    <dbReference type="NCBI Taxonomy" id="1616787"/>
    <lineage>
        <taxon>Bacteria</taxon>
        <taxon>Bacillati</taxon>
        <taxon>Actinomycetota</taxon>
        <taxon>Actinomycetes</taxon>
        <taxon>Streptosporangiales</taxon>
        <taxon>Streptosporangiaceae</taxon>
        <taxon>Nonomuraea</taxon>
    </lineage>
</organism>
<reference evidence="3" key="1">
    <citation type="journal article" date="2019" name="Int. J. Syst. Evol. Microbiol.">
        <title>The Global Catalogue of Microorganisms (GCM) 10K type strain sequencing project: providing services to taxonomists for standard genome sequencing and annotation.</title>
        <authorList>
            <consortium name="The Broad Institute Genomics Platform"/>
            <consortium name="The Broad Institute Genome Sequencing Center for Infectious Disease"/>
            <person name="Wu L."/>
            <person name="Ma J."/>
        </authorList>
    </citation>
    <scope>NUCLEOTIDE SEQUENCE [LARGE SCALE GENOMIC DNA]</scope>
    <source>
        <strain evidence="3">CCUG 53903</strain>
    </source>
</reference>
<evidence type="ECO:0008006" key="4">
    <source>
        <dbReference type="Google" id="ProtNLM"/>
    </source>
</evidence>